<organism evidence="2 3">
    <name type="scientific">Bacteroides clarus</name>
    <dbReference type="NCBI Taxonomy" id="626929"/>
    <lineage>
        <taxon>Bacteria</taxon>
        <taxon>Pseudomonadati</taxon>
        <taxon>Bacteroidota</taxon>
        <taxon>Bacteroidia</taxon>
        <taxon>Bacteroidales</taxon>
        <taxon>Bacteroidaceae</taxon>
        <taxon>Bacteroides</taxon>
    </lineage>
</organism>
<evidence type="ECO:0000313" key="3">
    <source>
        <dbReference type="Proteomes" id="UP000196587"/>
    </source>
</evidence>
<name>A0A1Y4JLI2_9BACE</name>
<dbReference type="AlphaFoldDB" id="A0A1Y4JLI2"/>
<evidence type="ECO:0000256" key="1">
    <source>
        <dbReference type="SAM" id="Phobius"/>
    </source>
</evidence>
<keyword evidence="1" id="KW-0472">Membrane</keyword>
<keyword evidence="1" id="KW-0812">Transmembrane</keyword>
<gene>
    <name evidence="2" type="ORF">B5F24_16430</name>
</gene>
<sequence length="72" mass="8317">MLNQTIQTATLELVAFLFAMITTYLIKELLSVITESIKVASDAQNKYFEECINEKTKEIENLYKHIDETLIC</sequence>
<accession>A0A1Y4JLI2</accession>
<proteinExistence type="predicted"/>
<dbReference type="Proteomes" id="UP000196587">
    <property type="component" value="Unassembled WGS sequence"/>
</dbReference>
<feature type="transmembrane region" description="Helical" evidence="1">
    <location>
        <begin position="6"/>
        <end position="26"/>
    </location>
</feature>
<comment type="caution">
    <text evidence="2">The sequence shown here is derived from an EMBL/GenBank/DDBJ whole genome shotgun (WGS) entry which is preliminary data.</text>
</comment>
<reference evidence="3" key="1">
    <citation type="submission" date="2017-04" db="EMBL/GenBank/DDBJ databases">
        <title>Function of individual gut microbiota members based on whole genome sequencing of pure cultures obtained from chicken caecum.</title>
        <authorList>
            <person name="Medvecky M."/>
            <person name="Cejkova D."/>
            <person name="Polansky O."/>
            <person name="Karasova D."/>
            <person name="Kubasova T."/>
            <person name="Cizek A."/>
            <person name="Rychlik I."/>
        </authorList>
    </citation>
    <scope>NUCLEOTIDE SEQUENCE [LARGE SCALE GENOMIC DNA]</scope>
    <source>
        <strain evidence="3">An189</strain>
    </source>
</reference>
<evidence type="ECO:0000313" key="2">
    <source>
        <dbReference type="EMBL" id="OUP31669.1"/>
    </source>
</evidence>
<dbReference type="EMBL" id="NFKE01000019">
    <property type="protein sequence ID" value="OUP31669.1"/>
    <property type="molecule type" value="Genomic_DNA"/>
</dbReference>
<keyword evidence="1" id="KW-1133">Transmembrane helix</keyword>
<protein>
    <submittedName>
        <fullName evidence="2">Uncharacterized protein</fullName>
    </submittedName>
</protein>